<dbReference type="GO" id="GO:1901678">
    <property type="term" value="P:iron coordination entity transport"/>
    <property type="evidence" value="ECO:0007669"/>
    <property type="project" value="UniProtKB-ARBA"/>
</dbReference>
<comment type="similarity">
    <text evidence="2">Belongs to the bacterial solute-binding protein 8 family.</text>
</comment>
<evidence type="ECO:0000313" key="10">
    <source>
        <dbReference type="EMBL" id="ANY68372.1"/>
    </source>
</evidence>
<dbReference type="SUPFAM" id="SSF46689">
    <property type="entry name" value="Homeodomain-like"/>
    <property type="match status" value="1"/>
</dbReference>
<keyword evidence="3" id="KW-0813">Transport</keyword>
<evidence type="ECO:0000256" key="7">
    <source>
        <dbReference type="ARBA" id="ARBA00023163"/>
    </source>
</evidence>
<keyword evidence="5" id="KW-0805">Transcription regulation</keyword>
<protein>
    <recommendedName>
        <fullName evidence="11">AraC family transcriptional regulator</fullName>
    </recommendedName>
</protein>
<dbReference type="Gene3D" id="1.10.10.60">
    <property type="entry name" value="Homeodomain-like"/>
    <property type="match status" value="2"/>
</dbReference>
<accession>A0A1B2DKZ0</accession>
<dbReference type="InterPro" id="IPR018062">
    <property type="entry name" value="HTH_AraC-typ_CS"/>
</dbReference>
<feature type="domain" description="HTH araC/xylS-type" evidence="8">
    <location>
        <begin position="186"/>
        <end position="284"/>
    </location>
</feature>
<dbReference type="GO" id="GO:0043565">
    <property type="term" value="F:sequence-specific DNA binding"/>
    <property type="evidence" value="ECO:0007669"/>
    <property type="project" value="InterPro"/>
</dbReference>
<keyword evidence="7" id="KW-0804">Transcription</keyword>
<keyword evidence="4" id="KW-0732">Signal</keyword>
<evidence type="ECO:0000256" key="4">
    <source>
        <dbReference type="ARBA" id="ARBA00022729"/>
    </source>
</evidence>
<feature type="domain" description="Fe/B12 periplasmic-binding" evidence="9">
    <location>
        <begin position="300"/>
        <end position="553"/>
    </location>
</feature>
<dbReference type="EMBL" id="CP016808">
    <property type="protein sequence ID" value="ANY68372.1"/>
    <property type="molecule type" value="Genomic_DNA"/>
</dbReference>
<evidence type="ECO:0000256" key="3">
    <source>
        <dbReference type="ARBA" id="ARBA00022448"/>
    </source>
</evidence>
<proteinExistence type="inferred from homology"/>
<dbReference type="RefSeq" id="WP_099519512.1">
    <property type="nucleotide sequence ID" value="NZ_CP016808.1"/>
</dbReference>
<organism evidence="10">
    <name type="scientific">Paenibacillus sp. BIHB 4019</name>
    <dbReference type="NCBI Taxonomy" id="1870819"/>
    <lineage>
        <taxon>Bacteria</taxon>
        <taxon>Bacillati</taxon>
        <taxon>Bacillota</taxon>
        <taxon>Bacilli</taxon>
        <taxon>Bacillales</taxon>
        <taxon>Paenibacillaceae</taxon>
        <taxon>Paenibacillus</taxon>
    </lineage>
</organism>
<evidence type="ECO:0000259" key="8">
    <source>
        <dbReference type="PROSITE" id="PS01124"/>
    </source>
</evidence>
<dbReference type="PANTHER" id="PTHR30532:SF26">
    <property type="entry name" value="IRON(3+)-HYDROXAMATE-BINDING PROTEIN FHUD"/>
    <property type="match status" value="1"/>
</dbReference>
<dbReference type="GO" id="GO:0003700">
    <property type="term" value="F:DNA-binding transcription factor activity"/>
    <property type="evidence" value="ECO:0007669"/>
    <property type="project" value="InterPro"/>
</dbReference>
<evidence type="ECO:0000256" key="2">
    <source>
        <dbReference type="ARBA" id="ARBA00008814"/>
    </source>
</evidence>
<dbReference type="PROSITE" id="PS00041">
    <property type="entry name" value="HTH_ARAC_FAMILY_1"/>
    <property type="match status" value="1"/>
</dbReference>
<dbReference type="PANTHER" id="PTHR30532">
    <property type="entry name" value="IRON III DICITRATE-BINDING PERIPLASMIC PROTEIN"/>
    <property type="match status" value="1"/>
</dbReference>
<evidence type="ECO:0000256" key="1">
    <source>
        <dbReference type="ARBA" id="ARBA00004196"/>
    </source>
</evidence>
<dbReference type="AlphaFoldDB" id="A0A1B2DKZ0"/>
<dbReference type="PRINTS" id="PR00032">
    <property type="entry name" value="HTHARAC"/>
</dbReference>
<reference evidence="10" key="1">
    <citation type="submission" date="2016-08" db="EMBL/GenBank/DDBJ databases">
        <title>Complete Genome Seqeunce of Paenibacillus sp. BIHB 4019 from tea rhizoplane.</title>
        <authorList>
            <person name="Thakur R."/>
            <person name="Swarnkar M.K."/>
            <person name="Gulati A."/>
        </authorList>
    </citation>
    <scope>NUCLEOTIDE SEQUENCE [LARGE SCALE GENOMIC DNA]</scope>
    <source>
        <strain evidence="10">BIHB4019</strain>
    </source>
</reference>
<dbReference type="Gene3D" id="3.40.50.1980">
    <property type="entry name" value="Nitrogenase molybdenum iron protein domain"/>
    <property type="match status" value="2"/>
</dbReference>
<dbReference type="InterPro" id="IPR002491">
    <property type="entry name" value="ABC_transptr_periplasmic_BD"/>
</dbReference>
<evidence type="ECO:0008006" key="11">
    <source>
        <dbReference type="Google" id="ProtNLM"/>
    </source>
</evidence>
<evidence type="ECO:0000256" key="6">
    <source>
        <dbReference type="ARBA" id="ARBA00023125"/>
    </source>
</evidence>
<comment type="subcellular location">
    <subcellularLocation>
        <location evidence="1">Cell envelope</location>
    </subcellularLocation>
</comment>
<gene>
    <name evidence="10" type="ORF">BBD42_19260</name>
</gene>
<keyword evidence="6" id="KW-0238">DNA-binding</keyword>
<evidence type="ECO:0000259" key="9">
    <source>
        <dbReference type="PROSITE" id="PS50983"/>
    </source>
</evidence>
<dbReference type="InterPro" id="IPR051313">
    <property type="entry name" value="Bact_iron-sidero_bind"/>
</dbReference>
<dbReference type="SMART" id="SM00342">
    <property type="entry name" value="HTH_ARAC"/>
    <property type="match status" value="1"/>
</dbReference>
<sequence>MDEHSLIKPDETSASLSLPYLYILTSVNIVDCAFDRSIHTLESEGHRLIAFAQSGGKLHLEGHSIYAEKGACFLLAPGAKAQVEGSEPCDHRGAVYVIAFDAYRVGEREPAQEIGLTLPYETRIDVTAMARLVDLLEQAAEGAANHQSCKQVDQFKQQIRLQELLVLLMEHVAASRSSSDAKLAVQESIAYMVEHYREEITVEQLSKMSGVARWQYSALFQTLTGKKPLDYLTELRLNRAKELLLLTNDPLREIARQAGFKDEYYFARRFRHAMGLTPKQYAKTRGVSHPTIKQDGSPFSRIVVVGYVLGDLLSLGIRPVGADMTVIGRKVVYRNELKNISDIGLLGELGKVKALCPDLILYSSFRQDRMEELSKIAPTVSIDRLQPTYDRLMQVAELFGKEEQARQWIEHYERKAGEMWRHLALYTKERETAAIFVLVDGDLYVMGMRGIALTLYHPMAFEPADKVRQLIEAGILFQAIALEQMSEYHADRLFLLVGESERSRTEAARITKSAYWQSLDSSRVYVTEAKWNFDDPITRDRLLPALPRIFRLP</sequence>
<dbReference type="Pfam" id="PF01497">
    <property type="entry name" value="Peripla_BP_2"/>
    <property type="match status" value="1"/>
</dbReference>
<dbReference type="GO" id="GO:0030288">
    <property type="term" value="C:outer membrane-bounded periplasmic space"/>
    <property type="evidence" value="ECO:0007669"/>
    <property type="project" value="TreeGrafter"/>
</dbReference>
<dbReference type="PROSITE" id="PS01124">
    <property type="entry name" value="HTH_ARAC_FAMILY_2"/>
    <property type="match status" value="1"/>
</dbReference>
<dbReference type="InterPro" id="IPR009057">
    <property type="entry name" value="Homeodomain-like_sf"/>
</dbReference>
<evidence type="ECO:0000256" key="5">
    <source>
        <dbReference type="ARBA" id="ARBA00023015"/>
    </source>
</evidence>
<dbReference type="PROSITE" id="PS50983">
    <property type="entry name" value="FE_B12_PBP"/>
    <property type="match status" value="1"/>
</dbReference>
<dbReference type="InterPro" id="IPR018060">
    <property type="entry name" value="HTH_AraC"/>
</dbReference>
<name>A0A1B2DKZ0_9BACL</name>
<dbReference type="InterPro" id="IPR020449">
    <property type="entry name" value="Tscrpt_reg_AraC-type_HTH"/>
</dbReference>
<dbReference type="SUPFAM" id="SSF53807">
    <property type="entry name" value="Helical backbone' metal receptor"/>
    <property type="match status" value="1"/>
</dbReference>
<dbReference type="Pfam" id="PF12833">
    <property type="entry name" value="HTH_18"/>
    <property type="match status" value="1"/>
</dbReference>